<keyword evidence="2" id="KW-1185">Reference proteome</keyword>
<dbReference type="Proteomes" id="UP001152798">
    <property type="component" value="Chromosome 1"/>
</dbReference>
<dbReference type="EMBL" id="OV725077">
    <property type="protein sequence ID" value="CAH1389064.1"/>
    <property type="molecule type" value="Genomic_DNA"/>
</dbReference>
<dbReference type="OrthoDB" id="6630477at2759"/>
<evidence type="ECO:0000313" key="2">
    <source>
        <dbReference type="Proteomes" id="UP001152798"/>
    </source>
</evidence>
<evidence type="ECO:0008006" key="3">
    <source>
        <dbReference type="Google" id="ProtNLM"/>
    </source>
</evidence>
<evidence type="ECO:0000313" key="1">
    <source>
        <dbReference type="EMBL" id="CAH1389064.1"/>
    </source>
</evidence>
<sequence>MKSFSPIPACHGPISLPPSVQTVHCKISYLYPNITDWAQGSVETQKNYLPCFMDGSRKDSTSLTGAGVYIENLNIELSIPLVKHATVFQAEVFALLSAAACLEVTNSENAGVTIYSDIQWALQALESPKEIKDNEKADALARKAGEFTIVGTEPAIVISKKHQRKEDLGFWKRAVKEWRE</sequence>
<dbReference type="SUPFAM" id="SSF53098">
    <property type="entry name" value="Ribonuclease H-like"/>
    <property type="match status" value="1"/>
</dbReference>
<gene>
    <name evidence="1" type="ORF">NEZAVI_LOCUS534</name>
</gene>
<dbReference type="Gene3D" id="3.30.420.10">
    <property type="entry name" value="Ribonuclease H-like superfamily/Ribonuclease H"/>
    <property type="match status" value="1"/>
</dbReference>
<dbReference type="InterPro" id="IPR012337">
    <property type="entry name" value="RNaseH-like_sf"/>
</dbReference>
<name>A0A9P0DW55_NEZVI</name>
<proteinExistence type="predicted"/>
<dbReference type="AlphaFoldDB" id="A0A9P0DW55"/>
<protein>
    <recommendedName>
        <fullName evidence="3">RNase H type-1 domain-containing protein</fullName>
    </recommendedName>
</protein>
<organism evidence="1 2">
    <name type="scientific">Nezara viridula</name>
    <name type="common">Southern green stink bug</name>
    <name type="synonym">Cimex viridulus</name>
    <dbReference type="NCBI Taxonomy" id="85310"/>
    <lineage>
        <taxon>Eukaryota</taxon>
        <taxon>Metazoa</taxon>
        <taxon>Ecdysozoa</taxon>
        <taxon>Arthropoda</taxon>
        <taxon>Hexapoda</taxon>
        <taxon>Insecta</taxon>
        <taxon>Pterygota</taxon>
        <taxon>Neoptera</taxon>
        <taxon>Paraneoptera</taxon>
        <taxon>Hemiptera</taxon>
        <taxon>Heteroptera</taxon>
        <taxon>Panheteroptera</taxon>
        <taxon>Pentatomomorpha</taxon>
        <taxon>Pentatomoidea</taxon>
        <taxon>Pentatomidae</taxon>
        <taxon>Pentatominae</taxon>
        <taxon>Nezara</taxon>
    </lineage>
</organism>
<dbReference type="GO" id="GO:0003676">
    <property type="term" value="F:nucleic acid binding"/>
    <property type="evidence" value="ECO:0007669"/>
    <property type="project" value="InterPro"/>
</dbReference>
<dbReference type="InterPro" id="IPR036397">
    <property type="entry name" value="RNaseH_sf"/>
</dbReference>
<reference evidence="1" key="1">
    <citation type="submission" date="2022-01" db="EMBL/GenBank/DDBJ databases">
        <authorList>
            <person name="King R."/>
        </authorList>
    </citation>
    <scope>NUCLEOTIDE SEQUENCE</scope>
</reference>
<accession>A0A9P0DW55</accession>